<reference evidence="3 4" key="1">
    <citation type="submission" date="2019-03" db="EMBL/GenBank/DDBJ databases">
        <title>Deep-cultivation of Planctomycetes and their phenomic and genomic characterization uncovers novel biology.</title>
        <authorList>
            <person name="Wiegand S."/>
            <person name="Jogler M."/>
            <person name="Boedeker C."/>
            <person name="Pinto D."/>
            <person name="Vollmers J."/>
            <person name="Rivas-Marin E."/>
            <person name="Kohn T."/>
            <person name="Peeters S.H."/>
            <person name="Heuer A."/>
            <person name="Rast P."/>
            <person name="Oberbeckmann S."/>
            <person name="Bunk B."/>
            <person name="Jeske O."/>
            <person name="Meyerdierks A."/>
            <person name="Storesund J.E."/>
            <person name="Kallscheuer N."/>
            <person name="Luecker S."/>
            <person name="Lage O.M."/>
            <person name="Pohl T."/>
            <person name="Merkel B.J."/>
            <person name="Hornburger P."/>
            <person name="Mueller R.-W."/>
            <person name="Bruemmer F."/>
            <person name="Labrenz M."/>
            <person name="Spormann A.M."/>
            <person name="Op den Camp H."/>
            <person name="Overmann J."/>
            <person name="Amann R."/>
            <person name="Jetten M.S.M."/>
            <person name="Mascher T."/>
            <person name="Medema M.H."/>
            <person name="Devos D.P."/>
            <person name="Kaster A.-K."/>
            <person name="Ovreas L."/>
            <person name="Rohde M."/>
            <person name="Galperin M.Y."/>
            <person name="Jogler C."/>
        </authorList>
    </citation>
    <scope>NUCLEOTIDE SEQUENCE [LARGE SCALE GENOMIC DNA]</scope>
    <source>
        <strain evidence="3 4">Enr13</strain>
    </source>
</reference>
<keyword evidence="4" id="KW-1185">Reference proteome</keyword>
<keyword evidence="1" id="KW-0472">Membrane</keyword>
<dbReference type="KEGG" id="snep:Enr13x_20400"/>
<dbReference type="InterPro" id="IPR036465">
    <property type="entry name" value="vWFA_dom_sf"/>
</dbReference>
<evidence type="ECO:0000256" key="1">
    <source>
        <dbReference type="SAM" id="Phobius"/>
    </source>
</evidence>
<evidence type="ECO:0000313" key="4">
    <source>
        <dbReference type="Proteomes" id="UP000319004"/>
    </source>
</evidence>
<dbReference type="Gene3D" id="3.40.50.410">
    <property type="entry name" value="von Willebrand factor, type A domain"/>
    <property type="match status" value="1"/>
</dbReference>
<dbReference type="EMBL" id="CP037423">
    <property type="protein sequence ID" value="QDV42197.1"/>
    <property type="molecule type" value="Genomic_DNA"/>
</dbReference>
<dbReference type="PROSITE" id="PS50234">
    <property type="entry name" value="VWFA"/>
    <property type="match status" value="1"/>
</dbReference>
<dbReference type="OrthoDB" id="219385at2"/>
<dbReference type="InterPro" id="IPR002035">
    <property type="entry name" value="VWF_A"/>
</dbReference>
<sequence>MSTSPIQPAGNIKQSTRKIWQGDRSSGFDVFGFLWLRSRQILWGVLLLAALLLFVWLIWLFLLSPKRTPMVVLSAAPYTWPLPPNAWAKEDFEKLAAIDGETITLRGSDDPVFKATDFYQRLEREIKRAEGQSHRVPLIVWVSLHGVAESSGGSIHLIPPKAAMTDPETWIDLDALLDRFEPLGAKRKALLILDCNRMQVNWNIALAANQFADKVQTAFQNRVAEKKTTVDLAVLLSAGPEQTSHVSADLAGSVFGHYVQRGLAGAADQIANRGNGDGWVDLSELDRYVRSQVQWWVRQSRGESQQPTLLTSTSKSDFRLARSLNPERLKQLTGRPVARRPGPTISDPQLDALWRSLDQIREQQLYRREPIAFRDLEHSLLWLEQLSGAGKGYQTLAKRTFNRVVGEITATEQRMAQLPQNPTYAAAYSLLSGDPPPLPRSLTVHSLPLAEFFGTQDVISSAQLRDHWKELSDQPDAELLVDVRTEYETQATSDYRDAHFIRMLDRYQTPRLWQHPDLLGKLLALQGSIDDFSVPRDASGIPSGLRVHRWNRVLLGPIDASRRRAEDRVFLRLQNGLEDGVRETESKYAASREAANLAATTMQICDQSMAVAPYYAQWMTHPGRVMAAEKTQEAIDTLVLPLIVDTQQLAAQLDAVPNAATDQQAVIESINAAGAVAEEKVQPVLGSLAESLTLRTRQLVRQSLTNELTTIGEIQAVLSVPLIDWESRRRLRTALNEMIARVHQNLDPSSVEDAESPAAPAQTYSDRIASWKQHPLELLLGEETAGSDGTANHRIANFVELIDREMERFDAETTLAGEFQICSNEARRMRAAAAIWFPRPESNPIAKLRTVGIKSLLMWHVDRAIVDFWGPAGGERSFYDLAAGDYLESVAELDRRGKDSADGGDQRVEIQGAKSRLDASRSFLPNWLTTSAPRTIQLDPVDAVRSSFVVSTEPGNAAADGFTPPSGTAAVAVRSETRRIDFQTIEPSDAFALPSGNTSYEVVMPAEVAESDLALKAQTVFRGHEYGGPLDVDQLGGIRVDLQPYHYRKSEVTLNGPWDELSVVFVLDCSASMSEPLGGEAEGDTSRIEIAKAALQEMLFDLGLRRNVRVGVQAFGHRLGWSVDEPIKLLTRPDFTGLIDPTLTPGQDVESMLTLSDFDLATAQSLVPEISDLKPWGQSPLYLSVLRSIQEFSAADAKADRHVIAITDGANYQYIPSSVTNVSATSDDDVRQAWTHSQVPVHILGLGMDRTQQRDAVQAFESLSRDTGGRFQALGSSTDLKQALRNLLAPGMYRLRSYQNAERPEMPTTLATPTQVIPVPATPELFALHYEGRLWVDPDAAEADQSPLAVEPVVLEGGEAYQLYVNEAGTEIYDYAYDDNVEAMADLVTGEGIATEQVVRVHRPNRRAPGQVVFPVSWQRRDSAGTTDHPLWRATRRPSDVWIQVHPVAVDGREIGQAYAFFDATFQPGEPVPVMNLVANDWPATAVRARLRIWSRPAEEATAIELLPPAVAIGGSLDDPRQRSSRLNTTIAVDETSAEPVEAAPGIQVRIDPLGTQFVDGVARRRYVVEFADPDVPVTSIKIDPTESIDEKPIRIVRQFDFERRVSVHTFYYRSRRNEPIGQIRVTNRDQEIDGAWQLDRDGIEVAIPDSGGLLPVGR</sequence>
<evidence type="ECO:0000259" key="2">
    <source>
        <dbReference type="PROSITE" id="PS50234"/>
    </source>
</evidence>
<accession>A0A518HN56</accession>
<protein>
    <recommendedName>
        <fullName evidence="2">VWFA domain-containing protein</fullName>
    </recommendedName>
</protein>
<keyword evidence="1" id="KW-0812">Transmembrane</keyword>
<name>A0A518HN56_9BACT</name>
<feature type="transmembrane region" description="Helical" evidence="1">
    <location>
        <begin position="41"/>
        <end position="62"/>
    </location>
</feature>
<dbReference type="RefSeq" id="WP_145385865.1">
    <property type="nucleotide sequence ID" value="NZ_CP037423.1"/>
</dbReference>
<gene>
    <name evidence="3" type="ORF">Enr13x_20400</name>
</gene>
<dbReference type="Proteomes" id="UP000319004">
    <property type="component" value="Chromosome"/>
</dbReference>
<feature type="domain" description="VWFA" evidence="2">
    <location>
        <begin position="1062"/>
        <end position="1292"/>
    </location>
</feature>
<dbReference type="CDD" id="cd00198">
    <property type="entry name" value="vWFA"/>
    <property type="match status" value="1"/>
</dbReference>
<proteinExistence type="predicted"/>
<organism evidence="3 4">
    <name type="scientific">Stieleria neptunia</name>
    <dbReference type="NCBI Taxonomy" id="2527979"/>
    <lineage>
        <taxon>Bacteria</taxon>
        <taxon>Pseudomonadati</taxon>
        <taxon>Planctomycetota</taxon>
        <taxon>Planctomycetia</taxon>
        <taxon>Pirellulales</taxon>
        <taxon>Pirellulaceae</taxon>
        <taxon>Stieleria</taxon>
    </lineage>
</organism>
<dbReference type="SUPFAM" id="SSF53300">
    <property type="entry name" value="vWA-like"/>
    <property type="match status" value="1"/>
</dbReference>
<evidence type="ECO:0000313" key="3">
    <source>
        <dbReference type="EMBL" id="QDV42197.1"/>
    </source>
</evidence>
<keyword evidence="1" id="KW-1133">Transmembrane helix</keyword>